<gene>
    <name evidence="1" type="ORF">N0D28_00530</name>
</gene>
<keyword evidence="2" id="KW-1185">Reference proteome</keyword>
<evidence type="ECO:0000313" key="1">
    <source>
        <dbReference type="EMBL" id="UWX64200.1"/>
    </source>
</evidence>
<name>A0ABY5YGJ5_9DEIO</name>
<dbReference type="EMBL" id="CP104213">
    <property type="protein sequence ID" value="UWX64200.1"/>
    <property type="molecule type" value="Genomic_DNA"/>
</dbReference>
<evidence type="ECO:0000313" key="2">
    <source>
        <dbReference type="Proteomes" id="UP001060261"/>
    </source>
</evidence>
<reference evidence="1" key="1">
    <citation type="submission" date="2022-09" db="EMBL/GenBank/DDBJ databases">
        <title>genome sequence of Deinococcus rubellus.</title>
        <authorList>
            <person name="Srinivasan S."/>
        </authorList>
    </citation>
    <scope>NUCLEOTIDE SEQUENCE</scope>
    <source>
        <strain evidence="1">Ant6</strain>
    </source>
</reference>
<sequence length="138" mass="15406">MLEAGWTWPQCLDTESLVSAAAWQHLPTKHLRRAWPMAHLAAMFGNVNGGKAEGGKKVDRRKLFEPLELLPWYARPEGFEPPAPMLSPHHCAALVHALESGWLKNSSWVIQAIDIEDSLDRVRETGAAFLEAQNGELE</sequence>
<dbReference type="Proteomes" id="UP001060261">
    <property type="component" value="Chromosome"/>
</dbReference>
<organism evidence="1 2">
    <name type="scientific">Deinococcus rubellus</name>
    <dbReference type="NCBI Taxonomy" id="1889240"/>
    <lineage>
        <taxon>Bacteria</taxon>
        <taxon>Thermotogati</taxon>
        <taxon>Deinococcota</taxon>
        <taxon>Deinococci</taxon>
        <taxon>Deinococcales</taxon>
        <taxon>Deinococcaceae</taxon>
        <taxon>Deinococcus</taxon>
    </lineage>
</organism>
<accession>A0ABY5YGJ5</accession>
<proteinExistence type="predicted"/>
<protein>
    <submittedName>
        <fullName evidence="1">Uncharacterized protein</fullName>
    </submittedName>
</protein>
<dbReference type="RefSeq" id="WP_260560475.1">
    <property type="nucleotide sequence ID" value="NZ_BAABEC010000167.1"/>
</dbReference>